<dbReference type="InterPro" id="IPR008972">
    <property type="entry name" value="Cupredoxin"/>
</dbReference>
<gene>
    <name evidence="4" type="primary">yacK</name>
    <name evidence="4" type="ORF">CMC5_017630</name>
</gene>
<dbReference type="PROSITE" id="PS00080">
    <property type="entry name" value="MULTICOPPER_OXIDASE2"/>
    <property type="match status" value="1"/>
</dbReference>
<name>A0A0K1E9S0_CHOCO</name>
<evidence type="ECO:0000256" key="1">
    <source>
        <dbReference type="ARBA" id="ARBA00022723"/>
    </source>
</evidence>
<protein>
    <submittedName>
        <fullName evidence="4">Multicopper oxidase</fullName>
    </submittedName>
</protein>
<dbReference type="GO" id="GO:0005507">
    <property type="term" value="F:copper ion binding"/>
    <property type="evidence" value="ECO:0007669"/>
    <property type="project" value="InterPro"/>
</dbReference>
<dbReference type="STRING" id="52.CMC5_017630"/>
<dbReference type="Gene3D" id="2.60.40.420">
    <property type="entry name" value="Cupredoxins - blue copper proteins"/>
    <property type="match status" value="5"/>
</dbReference>
<feature type="compositionally biased region" description="Low complexity" evidence="2">
    <location>
        <begin position="38"/>
        <end position="52"/>
    </location>
</feature>
<dbReference type="PATRIC" id="fig|52.7.peg.1893"/>
<evidence type="ECO:0000313" key="5">
    <source>
        <dbReference type="Proteomes" id="UP000067626"/>
    </source>
</evidence>
<evidence type="ECO:0000313" key="4">
    <source>
        <dbReference type="EMBL" id="AKT37621.1"/>
    </source>
</evidence>
<feature type="signal peptide" evidence="3">
    <location>
        <begin position="1"/>
        <end position="24"/>
    </location>
</feature>
<organism evidence="4 5">
    <name type="scientific">Chondromyces crocatus</name>
    <dbReference type="NCBI Taxonomy" id="52"/>
    <lineage>
        <taxon>Bacteria</taxon>
        <taxon>Pseudomonadati</taxon>
        <taxon>Myxococcota</taxon>
        <taxon>Polyangia</taxon>
        <taxon>Polyangiales</taxon>
        <taxon>Polyangiaceae</taxon>
        <taxon>Chondromyces</taxon>
    </lineage>
</organism>
<reference evidence="4 5" key="1">
    <citation type="submission" date="2015-07" db="EMBL/GenBank/DDBJ databases">
        <title>Genome analysis of myxobacterium Chondromyces crocatus Cm c5 reveals a high potential for natural compound synthesis and the genetic basis for the loss of fruiting body formation.</title>
        <authorList>
            <person name="Zaburannyi N."/>
            <person name="Bunk B."/>
            <person name="Maier J."/>
            <person name="Overmann J."/>
            <person name="Mueller R."/>
        </authorList>
    </citation>
    <scope>NUCLEOTIDE SEQUENCE [LARGE SCALE GENOMIC DNA]</scope>
    <source>
        <strain evidence="4 5">Cm c5</strain>
    </source>
</reference>
<dbReference type="SUPFAM" id="SSF49503">
    <property type="entry name" value="Cupredoxins"/>
    <property type="match status" value="3"/>
</dbReference>
<keyword evidence="1" id="KW-0479">Metal-binding</keyword>
<keyword evidence="3" id="KW-0732">Signal</keyword>
<feature type="chain" id="PRO_5005459112" evidence="3">
    <location>
        <begin position="25"/>
        <end position="1584"/>
    </location>
</feature>
<dbReference type="EMBL" id="CP012159">
    <property type="protein sequence ID" value="AKT37621.1"/>
    <property type="molecule type" value="Genomic_DNA"/>
</dbReference>
<feature type="region of interest" description="Disordered" evidence="2">
    <location>
        <begin position="27"/>
        <end position="53"/>
    </location>
</feature>
<sequence>MLTTSSKVLGLATAVLALMGCASNDEPLAEGENPLENPSPGSWQPGSGSWSPGEERVVTADVVAIDQVYVYDRFGTFNPGGLIFALKRDVVAADPSLPIGPGNAMLRPGKRPRPLVLRVNVNDRLIISFTNWLTPASSALPSRSPMTRHASIHVTGLQIWDINALGGNVGQNPSSLAAPGETRIYELHAEREGAFLMQSGGAMASGDAPGPPIRSALQGLFGVVNVEPAGAVAYRSQVTPEELSVASKGTRNPDGTPRLDYDAVDADGVPILRILDDHDEIVHGDLNAIIAHYESTELGSPSSFDRGVFREFTALFHDDLGAQQVFTDLRADPTFISARAGFGINYGAASIGAAVLANRSRIGPSRDCVDCKFEEFFLSSWANGDPALVIERDGVGNALQALYPDDPSNVHHGYLGDPVRFRNVHAGPHHTHVFHLHGHQWRRSSGDSAYVDSQTIGPGGAFTYDISYGGGGNRNLTVGDAIFHCHLYPHFVQGMWALWRSHDVFEAGTSDRALPDGEVLMGTPTPAVVPMPGLAMPPMPTYAAAQVTVNGTSSQRPAMPGYPFYVAAVAGHRPPQPPRDMAHDGGLPRHLLTSVPPGGATFGDRGRFDVQIHQANVKLLPSDGTPLEVSASAFHAGLFPGAVPVTTPYGFKAKGYPAYTPEGQSAKFLVNGNPPAAGAPFADPCPPNAPVRSFRAAYVQTNAVINSSGWHDPHLRTMVLEGDYQATLDGTRPLEPLYVRAQSGECVVFHATNTIPDVLEEDDFQIFTPTDIIGQHIHLLKYDITSSDGAANGFNYEDGTFAAEEVLSRIAAANAMGGAFVADGTTRLSGQRVMLAATSHPTLPGAPLGAQTTTQRWWADPLLDTQGQDRALSTAFTHDHFSAASQQHHGLYAGLVVEPAGSTWRDPATGQMFGGRSDGGPTSYRADVLFAAGDARKPFREFNLNLADYAVVYDECGDPVHPPTFVRAPLPTAISHRPILAPEAISLRDPGTQTINYRNEPIPMRIAKRNCALGTTTQRPGLPGDMQNVFSSIVHGDPATPLLEAYEGDRIMVRVAQGAQGEQHVFSINGRRWLKEHHNPDSGYTNGQPIGVSEQMDVSLDAAPLFSKNIAGGADYMYQSTATDDLWDGMWGILRVHGGPTPKLKTLPNGLSPWSSSTPGQICPLNATMRRYDVVAITAQGNLPSGRLVYNQKYGLYDPDAILFALKEDLSGLRAGTRAPEPLILRAAAGDCIEVTLSNELPAVMPKRDHWTVSPPIVEGFNTNQVRTSNHVSLHPQLVSYDVADSDGANVGMNGFQTVAPGQKRKYTWYAGRVVTAANGSVVREPAELGAINLKDMADVVNHGMHGAVGALIVEPQGATWQVKAGTRAQAQVSFPGASGQETFHEVVLVYQDEVALHSDDPTFQCTDATLGCGTALPNIGGEVDTDVSGHKGFNYRAEPVWARLGVPSDQRLGALPNLDQSGVFSSAVHGDPATPLFTAKVWDRLRVRILQPSGHRHQHAFRLWGLEWAHNPWAAGSGSLKMGFNPSSFTIGVQSGIGPMTAWNLNPVHLAGGKFQVPGDRLYLDQSSVDLAGGLWGLVRVTR</sequence>
<dbReference type="Proteomes" id="UP000067626">
    <property type="component" value="Chromosome"/>
</dbReference>
<dbReference type="PROSITE" id="PS51257">
    <property type="entry name" value="PROKAR_LIPOPROTEIN"/>
    <property type="match status" value="1"/>
</dbReference>
<dbReference type="KEGG" id="ccro:CMC5_017630"/>
<accession>A0A0K1E9S0</accession>
<dbReference type="InterPro" id="IPR002355">
    <property type="entry name" value="Cu_oxidase_Cu_BS"/>
</dbReference>
<evidence type="ECO:0000256" key="2">
    <source>
        <dbReference type="SAM" id="MobiDB-lite"/>
    </source>
</evidence>
<keyword evidence="5" id="KW-1185">Reference proteome</keyword>
<proteinExistence type="predicted"/>
<evidence type="ECO:0000256" key="3">
    <source>
        <dbReference type="SAM" id="SignalP"/>
    </source>
</evidence>